<accession>A0AAE0MVQ8</accession>
<reference evidence="2" key="2">
    <citation type="submission" date="2023-06" db="EMBL/GenBank/DDBJ databases">
        <authorList>
            <consortium name="Lawrence Berkeley National Laboratory"/>
            <person name="Haridas S."/>
            <person name="Hensen N."/>
            <person name="Bonometti L."/>
            <person name="Westerberg I."/>
            <person name="Brannstrom I.O."/>
            <person name="Guillou S."/>
            <person name="Cros-Aarteil S."/>
            <person name="Calhoun S."/>
            <person name="Kuo A."/>
            <person name="Mondo S."/>
            <person name="Pangilinan J."/>
            <person name="Riley R."/>
            <person name="Labutti K."/>
            <person name="Andreopoulos B."/>
            <person name="Lipzen A."/>
            <person name="Chen C."/>
            <person name="Yanf M."/>
            <person name="Daum C."/>
            <person name="Ng V."/>
            <person name="Clum A."/>
            <person name="Steindorff A."/>
            <person name="Ohm R."/>
            <person name="Martin F."/>
            <person name="Silar P."/>
            <person name="Natvig D."/>
            <person name="Lalanne C."/>
            <person name="Gautier V."/>
            <person name="Ament-Velasquez S.L."/>
            <person name="Kruys A."/>
            <person name="Hutchinson M.I."/>
            <person name="Powell A.J."/>
            <person name="Barry K."/>
            <person name="Miller A.N."/>
            <person name="Grigoriev I.V."/>
            <person name="Debuchy R."/>
            <person name="Gladieux P."/>
            <person name="Thoren M.H."/>
            <person name="Johannesson H."/>
        </authorList>
    </citation>
    <scope>NUCLEOTIDE SEQUENCE</scope>
    <source>
        <strain evidence="2">CBS 560.94</strain>
    </source>
</reference>
<proteinExistence type="predicted"/>
<dbReference type="AlphaFoldDB" id="A0AAE0MVQ8"/>
<dbReference type="EMBL" id="JAUEPP010000001">
    <property type="protein sequence ID" value="KAK3354218.1"/>
    <property type="molecule type" value="Genomic_DNA"/>
</dbReference>
<dbReference type="RefSeq" id="XP_062685596.1">
    <property type="nucleotide sequence ID" value="XM_062827906.1"/>
</dbReference>
<organism evidence="2 3">
    <name type="scientific">Neurospora tetraspora</name>
    <dbReference type="NCBI Taxonomy" id="94610"/>
    <lineage>
        <taxon>Eukaryota</taxon>
        <taxon>Fungi</taxon>
        <taxon>Dikarya</taxon>
        <taxon>Ascomycota</taxon>
        <taxon>Pezizomycotina</taxon>
        <taxon>Sordariomycetes</taxon>
        <taxon>Sordariomycetidae</taxon>
        <taxon>Sordariales</taxon>
        <taxon>Sordariaceae</taxon>
        <taxon>Neurospora</taxon>
    </lineage>
</organism>
<evidence type="ECO:0000313" key="2">
    <source>
        <dbReference type="EMBL" id="KAK3354218.1"/>
    </source>
</evidence>
<sequence length="844" mass="97612">MPARANIIAPAENPPERTEMADYYSPYRTGHVMGDWTDLYMNVRPESGDSVRMDAFAALQLITKVAYTVQMFDELQPYLDETAAKYHNFFDTMCEYLLLCHLQKVYEAMPKVASIQVLHSKILAYSMVLRDAYESLIRTRNPDSHETKPKLQKLHKILKEILEPSFLRTLCSEQEAAFLCNCSHFASGYLPHEKIEQNVCNLVVALRDDDRQDPFYTTHRYMLNDLLLQLFEQEPLMLDIIFMQRWYKLLGMSDVDVPLPSYIPREAWKDNFIPMENSHWSTRWLEEYFIAALTGLDSFRPVYIFLDGPSGFRTQTWEDNNADYFHFTEFIDKVRNIQPWHKVKDREQIEGNTAAMPVTNSIKTIVASRPEKDFHDFHLPRKVMKSGSVVTVGVEAPMLRVQDINGNDMKLICRHRFGMLEKGYSTKTPKWRQKRMEETVEEIVREANGCYQVLQDALDRHPQTKFDEDGEEAPSYLELGKLHDHDALLDRDRTDADAHLPRAFRLYSSMLSQICWVNQLSDSRNISYYLNLILAHNHSHRFTSVRLKNRPLSLLEVVLAEGNKLPLYPSTETVDRLWQNCQLTANKLNKDLYPFVVLKDMEPQHQVSPPKSSKSGKDKTEYERNDYADLLPFANRALVPIHPRFIDFLVSMPEGIELLNRDCGCTNDQFTPSEYDDKPIYKKHVQLIESSKELCHLADLVEGDDPIVHLRVVPRPVPPAPPAGAPKQCTSRTIPSTSLPETDTSASSMSWEGTSWGGSGKKEGWFPREWMEEFSRETMGPWERFWGMFTSGKSRPRELASSVVELRNPREDTSTNKRRNNTPENTSRRTEMEGRGEYDAVSTC</sequence>
<evidence type="ECO:0000313" key="3">
    <source>
        <dbReference type="Proteomes" id="UP001278500"/>
    </source>
</evidence>
<feature type="region of interest" description="Disordered" evidence="1">
    <location>
        <begin position="796"/>
        <end position="844"/>
    </location>
</feature>
<feature type="compositionally biased region" description="Basic and acidic residues" evidence="1">
    <location>
        <begin position="826"/>
        <end position="838"/>
    </location>
</feature>
<comment type="caution">
    <text evidence="2">The sequence shown here is derived from an EMBL/GenBank/DDBJ whole genome shotgun (WGS) entry which is preliminary data.</text>
</comment>
<dbReference type="GeneID" id="87865060"/>
<gene>
    <name evidence="2" type="ORF">B0H65DRAFT_504352</name>
</gene>
<protein>
    <submittedName>
        <fullName evidence="2">Uncharacterized protein</fullName>
    </submittedName>
</protein>
<dbReference type="PANTHER" id="PTHR10039:SF5">
    <property type="entry name" value="NACHT DOMAIN-CONTAINING PROTEIN"/>
    <property type="match status" value="1"/>
</dbReference>
<evidence type="ECO:0000256" key="1">
    <source>
        <dbReference type="SAM" id="MobiDB-lite"/>
    </source>
</evidence>
<dbReference type="Proteomes" id="UP001278500">
    <property type="component" value="Unassembled WGS sequence"/>
</dbReference>
<dbReference type="PANTHER" id="PTHR10039">
    <property type="entry name" value="AMELOGENIN"/>
    <property type="match status" value="1"/>
</dbReference>
<keyword evidence="3" id="KW-1185">Reference proteome</keyword>
<reference evidence="2" key="1">
    <citation type="journal article" date="2023" name="Mol. Phylogenet. Evol.">
        <title>Genome-scale phylogeny and comparative genomics of the fungal order Sordariales.</title>
        <authorList>
            <person name="Hensen N."/>
            <person name="Bonometti L."/>
            <person name="Westerberg I."/>
            <person name="Brannstrom I.O."/>
            <person name="Guillou S."/>
            <person name="Cros-Aarteil S."/>
            <person name="Calhoun S."/>
            <person name="Haridas S."/>
            <person name="Kuo A."/>
            <person name="Mondo S."/>
            <person name="Pangilinan J."/>
            <person name="Riley R."/>
            <person name="LaButti K."/>
            <person name="Andreopoulos B."/>
            <person name="Lipzen A."/>
            <person name="Chen C."/>
            <person name="Yan M."/>
            <person name="Daum C."/>
            <person name="Ng V."/>
            <person name="Clum A."/>
            <person name="Steindorff A."/>
            <person name="Ohm R.A."/>
            <person name="Martin F."/>
            <person name="Silar P."/>
            <person name="Natvig D.O."/>
            <person name="Lalanne C."/>
            <person name="Gautier V."/>
            <person name="Ament-Velasquez S.L."/>
            <person name="Kruys A."/>
            <person name="Hutchinson M.I."/>
            <person name="Powell A.J."/>
            <person name="Barry K."/>
            <person name="Miller A.N."/>
            <person name="Grigoriev I.V."/>
            <person name="Debuchy R."/>
            <person name="Gladieux P."/>
            <person name="Hiltunen Thoren M."/>
            <person name="Johannesson H."/>
        </authorList>
    </citation>
    <scope>NUCLEOTIDE SEQUENCE</scope>
    <source>
        <strain evidence="2">CBS 560.94</strain>
    </source>
</reference>
<name>A0AAE0MVQ8_9PEZI</name>
<feature type="compositionally biased region" description="Polar residues" evidence="1">
    <location>
        <begin position="728"/>
        <end position="753"/>
    </location>
</feature>
<feature type="region of interest" description="Disordered" evidence="1">
    <location>
        <begin position="717"/>
        <end position="759"/>
    </location>
</feature>